<gene>
    <name evidence="1" type="ORF">AV903_21780</name>
</gene>
<reference evidence="1 2" key="1">
    <citation type="submission" date="2016-01" db="EMBL/GenBank/DDBJ databases">
        <authorList>
            <person name="Oliw E.H."/>
        </authorList>
    </citation>
    <scope>NUCLEOTIDE SEQUENCE [LARGE SCALE GENOMIC DNA]</scope>
    <source>
        <strain evidence="1 2">MDcuke</strain>
    </source>
</reference>
<dbReference type="EMBL" id="CP013970">
    <property type="protein sequence ID" value="AXF78038.1"/>
    <property type="molecule type" value="Genomic_DNA"/>
</dbReference>
<organism evidence="1 2">
    <name type="scientific">Erwinia tracheiphila</name>
    <dbReference type="NCBI Taxonomy" id="65700"/>
    <lineage>
        <taxon>Bacteria</taxon>
        <taxon>Pseudomonadati</taxon>
        <taxon>Pseudomonadota</taxon>
        <taxon>Gammaproteobacteria</taxon>
        <taxon>Enterobacterales</taxon>
        <taxon>Erwiniaceae</taxon>
        <taxon>Erwinia</taxon>
    </lineage>
</organism>
<dbReference type="Proteomes" id="UP000264980">
    <property type="component" value="Chromosome"/>
</dbReference>
<evidence type="ECO:0000313" key="2">
    <source>
        <dbReference type="Proteomes" id="UP000264980"/>
    </source>
</evidence>
<sequence>MSLCRYCLCGGTILIYTDFYSIRKETCMNRLWASLLLDSVSYFSYAASPDYSVLQGRWQVQAVHINSDGIQAVVENDPQYMGAEVTFSSDNIIWTKGTKGTKDRAIDNCTGKPRLTPADKNDPQISYQVAGGFNVVCDKQPWEPGAVVTVPENGTITLYWYDGAILSMNKIG</sequence>
<protein>
    <submittedName>
        <fullName evidence="1">Uncharacterized protein</fullName>
    </submittedName>
</protein>
<evidence type="ECO:0000313" key="1">
    <source>
        <dbReference type="EMBL" id="AXF78038.1"/>
    </source>
</evidence>
<proteinExistence type="predicted"/>
<accession>A0A345CX71</accession>
<name>A0A345CX71_9GAMM</name>
<dbReference type="AlphaFoldDB" id="A0A345CX71"/>